<gene>
    <name evidence="1" type="ORF">BpHYR1_016528</name>
</gene>
<protein>
    <submittedName>
        <fullName evidence="1">Uncharacterized protein</fullName>
    </submittedName>
</protein>
<evidence type="ECO:0000313" key="2">
    <source>
        <dbReference type="Proteomes" id="UP000276133"/>
    </source>
</evidence>
<evidence type="ECO:0000313" key="1">
    <source>
        <dbReference type="EMBL" id="RNA19482.1"/>
    </source>
</evidence>
<dbReference type="Proteomes" id="UP000276133">
    <property type="component" value="Unassembled WGS sequence"/>
</dbReference>
<reference evidence="1 2" key="1">
    <citation type="journal article" date="2018" name="Sci. Rep.">
        <title>Genomic signatures of local adaptation to the degree of environmental predictability in rotifers.</title>
        <authorList>
            <person name="Franch-Gras L."/>
            <person name="Hahn C."/>
            <person name="Garcia-Roger E.M."/>
            <person name="Carmona M.J."/>
            <person name="Serra M."/>
            <person name="Gomez A."/>
        </authorList>
    </citation>
    <scope>NUCLEOTIDE SEQUENCE [LARGE SCALE GENOMIC DNA]</scope>
    <source>
        <strain evidence="1">HYR1</strain>
    </source>
</reference>
<proteinExistence type="predicted"/>
<sequence length="155" mass="19201">MHCLNIQHIHYVPIFARLNENIKKNFNTRLHCQQIKKCNKEEFLFNLYLNFTILQQSYEAQSPDLTLTFDQLCYYYIKRAWTLSQFRNLRVLEKLSKYFDGLCWSTIELKTLIFYFEKFDNHLKLSRFQFLEKRESLKVWFKFLNKIIEYEIDRI</sequence>
<accession>A0A3M7R772</accession>
<organism evidence="1 2">
    <name type="scientific">Brachionus plicatilis</name>
    <name type="common">Marine rotifer</name>
    <name type="synonym">Brachionus muelleri</name>
    <dbReference type="NCBI Taxonomy" id="10195"/>
    <lineage>
        <taxon>Eukaryota</taxon>
        <taxon>Metazoa</taxon>
        <taxon>Spiralia</taxon>
        <taxon>Gnathifera</taxon>
        <taxon>Rotifera</taxon>
        <taxon>Eurotatoria</taxon>
        <taxon>Monogononta</taxon>
        <taxon>Pseudotrocha</taxon>
        <taxon>Ploima</taxon>
        <taxon>Brachionidae</taxon>
        <taxon>Brachionus</taxon>
    </lineage>
</organism>
<name>A0A3M7R772_BRAPC</name>
<dbReference type="EMBL" id="REGN01004039">
    <property type="protein sequence ID" value="RNA19482.1"/>
    <property type="molecule type" value="Genomic_DNA"/>
</dbReference>
<dbReference type="AlphaFoldDB" id="A0A3M7R772"/>
<keyword evidence="2" id="KW-1185">Reference proteome</keyword>
<comment type="caution">
    <text evidence="1">The sequence shown here is derived from an EMBL/GenBank/DDBJ whole genome shotgun (WGS) entry which is preliminary data.</text>
</comment>